<comment type="caution">
    <text evidence="2">The sequence shown here is derived from an EMBL/GenBank/DDBJ whole genome shotgun (WGS) entry which is preliminary data.</text>
</comment>
<dbReference type="OrthoDB" id="5177725at2"/>
<dbReference type="Proteomes" id="UP000251891">
    <property type="component" value="Unassembled WGS sequence"/>
</dbReference>
<proteinExistence type="predicted"/>
<dbReference type="InterPro" id="IPR043917">
    <property type="entry name" value="DUF5753"/>
</dbReference>
<dbReference type="EMBL" id="QLYX01000008">
    <property type="protein sequence ID" value="RAY13851.1"/>
    <property type="molecule type" value="Genomic_DNA"/>
</dbReference>
<dbReference type="InterPro" id="IPR001387">
    <property type="entry name" value="Cro/C1-type_HTH"/>
</dbReference>
<evidence type="ECO:0000313" key="2">
    <source>
        <dbReference type="EMBL" id="RAY13851.1"/>
    </source>
</evidence>
<dbReference type="Gene3D" id="1.10.260.40">
    <property type="entry name" value="lambda repressor-like DNA-binding domains"/>
    <property type="match status" value="1"/>
</dbReference>
<sequence>MSDTSELPTGPLIPRMVLGQRLRRLREAAGISLDDAGETIRASGSKICRMELGRTGFKQRDVADLLTRYGVDDEGERAIALALAEQSNAAPWWYGYRSLVPDWLRAYLNAEQAASVIRCFETRFIPPLLQTEDYARQAIRHYYRDASEGELARRLQLRMGRRRILYRKPDPTQLWVVLDESVLHRRLGDTGTMRAQLEHLIEMCELPNVTVQVVPFSVGGHSGTGGSATLVRFPQQGLPDMVYVRHLAGASYPDKPADVDRYWHSFNILVTEAATPDDTLEIIRRILARY</sequence>
<protein>
    <submittedName>
        <fullName evidence="2">Transcriptional regulator</fullName>
    </submittedName>
</protein>
<reference evidence="2 3" key="1">
    <citation type="submission" date="2018-06" db="EMBL/GenBank/DDBJ databases">
        <title>Actinomadura craniellae sp. nov. isolated from marine sponge Craniella sp.</title>
        <authorList>
            <person name="Li L."/>
            <person name="Xu Q.H."/>
            <person name="Lin H.W."/>
            <person name="Lu Y.H."/>
        </authorList>
    </citation>
    <scope>NUCLEOTIDE SEQUENCE [LARGE SCALE GENOMIC DNA]</scope>
    <source>
        <strain evidence="2 3">LHW63021</strain>
    </source>
</reference>
<dbReference type="SUPFAM" id="SSF47413">
    <property type="entry name" value="lambda repressor-like DNA-binding domains"/>
    <property type="match status" value="1"/>
</dbReference>
<evidence type="ECO:0000259" key="1">
    <source>
        <dbReference type="SMART" id="SM00530"/>
    </source>
</evidence>
<keyword evidence="3" id="KW-1185">Reference proteome</keyword>
<evidence type="ECO:0000313" key="3">
    <source>
        <dbReference type="Proteomes" id="UP000251891"/>
    </source>
</evidence>
<dbReference type="RefSeq" id="WP_111869389.1">
    <property type="nucleotide sequence ID" value="NZ_QLYX01000008.1"/>
</dbReference>
<dbReference type="Pfam" id="PF13560">
    <property type="entry name" value="HTH_31"/>
    <property type="match status" value="1"/>
</dbReference>
<organism evidence="2 3">
    <name type="scientific">Actinomadura craniellae</name>
    <dbReference type="NCBI Taxonomy" id="2231787"/>
    <lineage>
        <taxon>Bacteria</taxon>
        <taxon>Bacillati</taxon>
        <taxon>Actinomycetota</taxon>
        <taxon>Actinomycetes</taxon>
        <taxon>Streptosporangiales</taxon>
        <taxon>Thermomonosporaceae</taxon>
        <taxon>Actinomadura</taxon>
    </lineage>
</organism>
<accession>A0A365H433</accession>
<dbReference type="GO" id="GO:0003677">
    <property type="term" value="F:DNA binding"/>
    <property type="evidence" value="ECO:0007669"/>
    <property type="project" value="InterPro"/>
</dbReference>
<gene>
    <name evidence="2" type="ORF">DPM19_19370</name>
</gene>
<name>A0A365H433_9ACTN</name>
<dbReference type="SMART" id="SM00530">
    <property type="entry name" value="HTH_XRE"/>
    <property type="match status" value="1"/>
</dbReference>
<dbReference type="Pfam" id="PF19054">
    <property type="entry name" value="DUF5753"/>
    <property type="match status" value="1"/>
</dbReference>
<dbReference type="CDD" id="cd00093">
    <property type="entry name" value="HTH_XRE"/>
    <property type="match status" value="1"/>
</dbReference>
<feature type="domain" description="HTH cro/C1-type" evidence="1">
    <location>
        <begin position="21"/>
        <end position="76"/>
    </location>
</feature>
<dbReference type="AlphaFoldDB" id="A0A365H433"/>
<dbReference type="InterPro" id="IPR010982">
    <property type="entry name" value="Lambda_DNA-bd_dom_sf"/>
</dbReference>